<comment type="caution">
    <text evidence="1">The sequence shown here is derived from an EMBL/GenBank/DDBJ whole genome shotgun (WGS) entry which is preliminary data.</text>
</comment>
<proteinExistence type="predicted"/>
<organism evidence="1 2">
    <name type="scientific">Petrolisthes cinctipes</name>
    <name type="common">Flat porcelain crab</name>
    <dbReference type="NCBI Taxonomy" id="88211"/>
    <lineage>
        <taxon>Eukaryota</taxon>
        <taxon>Metazoa</taxon>
        <taxon>Ecdysozoa</taxon>
        <taxon>Arthropoda</taxon>
        <taxon>Crustacea</taxon>
        <taxon>Multicrustacea</taxon>
        <taxon>Malacostraca</taxon>
        <taxon>Eumalacostraca</taxon>
        <taxon>Eucarida</taxon>
        <taxon>Decapoda</taxon>
        <taxon>Pleocyemata</taxon>
        <taxon>Anomura</taxon>
        <taxon>Galatheoidea</taxon>
        <taxon>Porcellanidae</taxon>
        <taxon>Petrolisthes</taxon>
    </lineage>
</organism>
<sequence>MWTTGPDRLVSGGQVTCVVVMVVRAGESRIEGGMDGEDAWKWGSGGEDGGVKREREVLFGREGDVMVLREGEKCLDFRGKREGGVG</sequence>
<evidence type="ECO:0000313" key="2">
    <source>
        <dbReference type="Proteomes" id="UP001286313"/>
    </source>
</evidence>
<dbReference type="EMBL" id="JAWQEG010007092">
    <property type="protein sequence ID" value="KAK3853115.1"/>
    <property type="molecule type" value="Genomic_DNA"/>
</dbReference>
<evidence type="ECO:0000313" key="1">
    <source>
        <dbReference type="EMBL" id="KAK3853115.1"/>
    </source>
</evidence>
<dbReference type="Proteomes" id="UP001286313">
    <property type="component" value="Unassembled WGS sequence"/>
</dbReference>
<protein>
    <submittedName>
        <fullName evidence="1">Uncharacterized protein</fullName>
    </submittedName>
</protein>
<reference evidence="1" key="1">
    <citation type="submission" date="2023-10" db="EMBL/GenBank/DDBJ databases">
        <title>Genome assemblies of two species of porcelain crab, Petrolisthes cinctipes and Petrolisthes manimaculis (Anomura: Porcellanidae).</title>
        <authorList>
            <person name="Angst P."/>
        </authorList>
    </citation>
    <scope>NUCLEOTIDE SEQUENCE</scope>
    <source>
        <strain evidence="1">PB745_01</strain>
        <tissue evidence="1">Gill</tissue>
    </source>
</reference>
<keyword evidence="2" id="KW-1185">Reference proteome</keyword>
<name>A0AAE1BM46_PETCI</name>
<gene>
    <name evidence="1" type="ORF">Pcinc_040327</name>
</gene>
<dbReference type="AlphaFoldDB" id="A0AAE1BM46"/>
<accession>A0AAE1BM46</accession>